<feature type="region of interest" description="Disordered" evidence="1">
    <location>
        <begin position="151"/>
        <end position="570"/>
    </location>
</feature>
<accession>A0ABM1DKK6</accession>
<dbReference type="PANTHER" id="PTHR14583">
    <property type="entry name" value="UNCHARACTERIZED PROTEIN C19ORF57 FAMILY MEMBER"/>
    <property type="match status" value="1"/>
</dbReference>
<sequence length="839" mass="85226">MPRPPAPSPGLALSPTPGPIAAHAPFLNPAPLFGARRPPTPHPWLPGWLPHFGLGPQAPRHLNSATRLAGPTTLKLQLPAGSARSSLFSGRGGASVGLVTGSRVHSARAPALRGLLALRLQRPGCPVSRAGSTSSPATADVAVAPALCPRGAQLTPRSSQMGRGFSRKDNMSKRKKARTSAGGEGIRPPKPPKNLRLGDCDGAPQSSQSGHLHHPDESEGSSGPASSAERSREEPGQAASSSPEEEAGAPSRLLRQPEEEPGRLPPSQTSLGRFVPQFAKPRKTVTRQAARRAEDLGSGACGSEAPPEPSAQQAESQPWEESLGHALPEARGPGDQTQADGAPPGHSSQNPVMPVPSSGHPQPSASTDAAPEWGTVPVASERASQGHLSEQGTSTPDGGSTEGAWFPGDCGQEGHLPSSDTEEKEPDPGAPREGGAQRGAGADLPEGQQEGGDGILGPATRGLPDPVQAPSGTGGGAEQSCSSPRPSCLATVVITAVSTDPAEPEQRAPEVAGPDGEAAVGPPASASGKAPEGGHSRALLGSVSLTRETTGGRGEAGWEDRPPDDIPEGPAAALALAHGVREATVSAGEASPLASEVGLGVDQTRGPGADQEGPGGVCARPLLSQPTGEEAAESGSQSREQDLGALHLPLGASTPPAHRGAVDGPTWEAGAGQGCPDVPSGPAGHPEQPPSSAERAVWGGSPAMDLDFLPDSQIRAALEGPDFEAPPEQVFPAGSGVGLCWPGTGTCADGGPLAEAQPRTLAGIKACEAARMEDATDTVRGLILELSNLNRLIMSTHRDLEAFKRLTSRRAKPAGRGPAPYTSKGAASLPRGEQPWRDL</sequence>
<dbReference type="GeneID" id="101397981"/>
<proteinExistence type="predicted"/>
<name>A0ABM1DKK6_CERSS</name>
<dbReference type="RefSeq" id="XP_014652337.1">
    <property type="nucleotide sequence ID" value="XM_014796851.1"/>
</dbReference>
<protein>
    <submittedName>
        <fullName evidence="3">Uncharacterized protein C19orf57 homolog</fullName>
    </submittedName>
</protein>
<keyword evidence="2" id="KW-1185">Reference proteome</keyword>
<organism evidence="2 3">
    <name type="scientific">Ceratotherium simum simum</name>
    <name type="common">Southern white rhinoceros</name>
    <dbReference type="NCBI Taxonomy" id="73337"/>
    <lineage>
        <taxon>Eukaryota</taxon>
        <taxon>Metazoa</taxon>
        <taxon>Chordata</taxon>
        <taxon>Craniata</taxon>
        <taxon>Vertebrata</taxon>
        <taxon>Euteleostomi</taxon>
        <taxon>Mammalia</taxon>
        <taxon>Eutheria</taxon>
        <taxon>Laurasiatheria</taxon>
        <taxon>Perissodactyla</taxon>
        <taxon>Rhinocerotidae</taxon>
        <taxon>Ceratotherium</taxon>
    </lineage>
</organism>
<evidence type="ECO:0000313" key="2">
    <source>
        <dbReference type="Proteomes" id="UP000694910"/>
    </source>
</evidence>
<feature type="region of interest" description="Disordered" evidence="1">
    <location>
        <begin position="807"/>
        <end position="839"/>
    </location>
</feature>
<evidence type="ECO:0000256" key="1">
    <source>
        <dbReference type="SAM" id="MobiDB-lite"/>
    </source>
</evidence>
<gene>
    <name evidence="3" type="primary">LOC101397981</name>
</gene>
<feature type="compositionally biased region" description="Polar residues" evidence="1">
    <location>
        <begin position="382"/>
        <end position="398"/>
    </location>
</feature>
<dbReference type="PANTHER" id="PTHR14583:SF0">
    <property type="entry name" value="BREAK REPAIR MEIOTIC RECOMBINASE RECRUITMENT FACTOR 1"/>
    <property type="match status" value="1"/>
</dbReference>
<evidence type="ECO:0000313" key="3">
    <source>
        <dbReference type="RefSeq" id="XP_014652337.1"/>
    </source>
</evidence>
<dbReference type="Proteomes" id="UP000694910">
    <property type="component" value="Unplaced"/>
</dbReference>
<reference evidence="3" key="1">
    <citation type="submission" date="2025-08" db="UniProtKB">
        <authorList>
            <consortium name="RefSeq"/>
        </authorList>
    </citation>
    <scope>IDENTIFICATION</scope>
</reference>
<feature type="region of interest" description="Disordered" evidence="1">
    <location>
        <begin position="587"/>
        <end position="703"/>
    </location>
</feature>
<dbReference type="InterPro" id="IPR031441">
    <property type="entry name" value="Brme1"/>
</dbReference>
<dbReference type="Pfam" id="PF15710">
    <property type="entry name" value="Brme1"/>
    <property type="match status" value="1"/>
</dbReference>